<dbReference type="Pfam" id="PF13411">
    <property type="entry name" value="MerR_1"/>
    <property type="match status" value="1"/>
</dbReference>
<dbReference type="PRINTS" id="PR00040">
    <property type="entry name" value="HTHMERR"/>
</dbReference>
<organism evidence="3 4">
    <name type="scientific">Alkalihalobacillus trypoxylicola</name>
    <dbReference type="NCBI Taxonomy" id="519424"/>
    <lineage>
        <taxon>Bacteria</taxon>
        <taxon>Bacillati</taxon>
        <taxon>Bacillota</taxon>
        <taxon>Bacilli</taxon>
        <taxon>Bacillales</taxon>
        <taxon>Bacillaceae</taxon>
        <taxon>Alkalihalobacillus</taxon>
    </lineage>
</organism>
<dbReference type="PANTHER" id="PTHR30204">
    <property type="entry name" value="REDOX-CYCLING DRUG-SENSING TRANSCRIPTIONAL ACTIVATOR SOXR"/>
    <property type="match status" value="1"/>
</dbReference>
<dbReference type="RefSeq" id="WP_061949494.1">
    <property type="nucleotide sequence ID" value="NZ_LTAO01000025.1"/>
</dbReference>
<dbReference type="InterPro" id="IPR047057">
    <property type="entry name" value="MerR_fam"/>
</dbReference>
<evidence type="ECO:0000313" key="4">
    <source>
        <dbReference type="Proteomes" id="UP000075806"/>
    </source>
</evidence>
<evidence type="ECO:0000313" key="3">
    <source>
        <dbReference type="EMBL" id="KYG29112.1"/>
    </source>
</evidence>
<proteinExistence type="predicted"/>
<dbReference type="SUPFAM" id="SSF46955">
    <property type="entry name" value="Putative DNA-binding domain"/>
    <property type="match status" value="1"/>
</dbReference>
<dbReference type="Gene3D" id="1.10.1660.10">
    <property type="match status" value="1"/>
</dbReference>
<evidence type="ECO:0000259" key="2">
    <source>
        <dbReference type="PROSITE" id="PS50937"/>
    </source>
</evidence>
<dbReference type="OrthoDB" id="1894615at2"/>
<protein>
    <recommendedName>
        <fullName evidence="2">HTH merR-type domain-containing protein</fullName>
    </recommendedName>
</protein>
<comment type="caution">
    <text evidence="3">The sequence shown here is derived from an EMBL/GenBank/DDBJ whole genome shotgun (WGS) entry which is preliminary data.</text>
</comment>
<dbReference type="Gene3D" id="6.10.250.360">
    <property type="match status" value="1"/>
</dbReference>
<dbReference type="Proteomes" id="UP000075806">
    <property type="component" value="Unassembled WGS sequence"/>
</dbReference>
<feature type="domain" description="HTH merR-type" evidence="2">
    <location>
        <begin position="1"/>
        <end position="70"/>
    </location>
</feature>
<accession>A0A161PEV6</accession>
<reference evidence="3" key="1">
    <citation type="submission" date="2016-02" db="EMBL/GenBank/DDBJ databases">
        <title>Genome sequence of Bacillus trypoxylicola KCTC 13244(T).</title>
        <authorList>
            <person name="Jeong H."/>
            <person name="Park S.-H."/>
            <person name="Choi S.-K."/>
        </authorList>
    </citation>
    <scope>NUCLEOTIDE SEQUENCE [LARGE SCALE GENOMIC DNA]</scope>
    <source>
        <strain evidence="3">KCTC 13244</strain>
    </source>
</reference>
<dbReference type="AlphaFoldDB" id="A0A161PEV6"/>
<name>A0A161PEV6_9BACI</name>
<dbReference type="EMBL" id="LTAO01000025">
    <property type="protein sequence ID" value="KYG29112.1"/>
    <property type="molecule type" value="Genomic_DNA"/>
</dbReference>
<dbReference type="GO" id="GO:0003700">
    <property type="term" value="F:DNA-binding transcription factor activity"/>
    <property type="evidence" value="ECO:0007669"/>
    <property type="project" value="InterPro"/>
</dbReference>
<dbReference type="CDD" id="cd01106">
    <property type="entry name" value="HTH_TipAL-Mta"/>
    <property type="match status" value="1"/>
</dbReference>
<keyword evidence="1" id="KW-0238">DNA-binding</keyword>
<keyword evidence="4" id="KW-1185">Reference proteome</keyword>
<dbReference type="GO" id="GO:0003677">
    <property type="term" value="F:DNA binding"/>
    <property type="evidence" value="ECO:0007669"/>
    <property type="project" value="UniProtKB-KW"/>
</dbReference>
<sequence length="254" mass="29846">MYTIGEFGAKTGLSSRTLRFYEELGILYPKQRNQNGHRLYGLEELATLQRIQSLKFIGYSLQEIKEILSNEKITLESFANTLPVQKKILVHKREELNQAIEAIEYVQDLLNDGIPLDWRILTSLLYSMEFEEEQNEWIKEHFEGEMATIFTDIPKELRKKLDKETLFILVDVKKLIRDQVPAHAPEAQQILVRLTDIFLQAIPKEAINNLDEWENQLEATQPDDFDFPNFWTSEEEAYLEEITKVMEQNYKDEG</sequence>
<gene>
    <name evidence="3" type="ORF">AZF04_20250</name>
</gene>
<dbReference type="InterPro" id="IPR000551">
    <property type="entry name" value="MerR-type_HTH_dom"/>
</dbReference>
<dbReference type="InterPro" id="IPR009061">
    <property type="entry name" value="DNA-bd_dom_put_sf"/>
</dbReference>
<dbReference type="SMART" id="SM00422">
    <property type="entry name" value="HTH_MERR"/>
    <property type="match status" value="1"/>
</dbReference>
<dbReference type="STRING" id="519424.AZF04_20250"/>
<dbReference type="PANTHER" id="PTHR30204:SF90">
    <property type="entry name" value="HTH-TYPE TRANSCRIPTIONAL ACTIVATOR MTA"/>
    <property type="match status" value="1"/>
</dbReference>
<evidence type="ECO:0000256" key="1">
    <source>
        <dbReference type="ARBA" id="ARBA00023125"/>
    </source>
</evidence>
<dbReference type="PROSITE" id="PS50937">
    <property type="entry name" value="HTH_MERR_2"/>
    <property type="match status" value="1"/>
</dbReference>